<feature type="signal peptide" evidence="1">
    <location>
        <begin position="1"/>
        <end position="29"/>
    </location>
</feature>
<comment type="caution">
    <text evidence="2">The sequence shown here is derived from an EMBL/GenBank/DDBJ whole genome shotgun (WGS) entry which is preliminary data.</text>
</comment>
<accession>A0AAV9WK97</accession>
<proteinExistence type="predicted"/>
<dbReference type="Proteomes" id="UP001370758">
    <property type="component" value="Unassembled WGS sequence"/>
</dbReference>
<evidence type="ECO:0000256" key="1">
    <source>
        <dbReference type="SAM" id="SignalP"/>
    </source>
</evidence>
<reference evidence="2 3" key="1">
    <citation type="submission" date="2023-08" db="EMBL/GenBank/DDBJ databases">
        <authorList>
            <person name="Palmer J.M."/>
        </authorList>
    </citation>
    <scope>NUCLEOTIDE SEQUENCE [LARGE SCALE GENOMIC DNA]</scope>
    <source>
        <strain evidence="2 3">TWF481</strain>
    </source>
</reference>
<keyword evidence="3" id="KW-1185">Reference proteome</keyword>
<evidence type="ECO:0000313" key="2">
    <source>
        <dbReference type="EMBL" id="KAK6509237.1"/>
    </source>
</evidence>
<dbReference type="EMBL" id="JAVHJL010000002">
    <property type="protein sequence ID" value="KAK6509237.1"/>
    <property type="molecule type" value="Genomic_DNA"/>
</dbReference>
<dbReference type="AlphaFoldDB" id="A0AAV9WK97"/>
<sequence length="102" mass="11029">MFSGRFNAYTLFLSVFLLISMLWSDMAVAAPVAEIKPRAVSTRACVRVVIKTSVRIIVNGTTSTSTASRTSTRCVTKTAGVEARHFATDIPTIEITEDEATA</sequence>
<keyword evidence="1" id="KW-0732">Signal</keyword>
<protein>
    <recommendedName>
        <fullName evidence="4">Secreted protein</fullName>
    </recommendedName>
</protein>
<organism evidence="2 3">
    <name type="scientific">Arthrobotrys musiformis</name>
    <dbReference type="NCBI Taxonomy" id="47236"/>
    <lineage>
        <taxon>Eukaryota</taxon>
        <taxon>Fungi</taxon>
        <taxon>Dikarya</taxon>
        <taxon>Ascomycota</taxon>
        <taxon>Pezizomycotina</taxon>
        <taxon>Orbiliomycetes</taxon>
        <taxon>Orbiliales</taxon>
        <taxon>Orbiliaceae</taxon>
        <taxon>Arthrobotrys</taxon>
    </lineage>
</organism>
<name>A0AAV9WK97_9PEZI</name>
<evidence type="ECO:0008006" key="4">
    <source>
        <dbReference type="Google" id="ProtNLM"/>
    </source>
</evidence>
<feature type="chain" id="PRO_5044024282" description="Secreted protein" evidence="1">
    <location>
        <begin position="30"/>
        <end position="102"/>
    </location>
</feature>
<gene>
    <name evidence="2" type="ORF">TWF481_003995</name>
</gene>
<evidence type="ECO:0000313" key="3">
    <source>
        <dbReference type="Proteomes" id="UP001370758"/>
    </source>
</evidence>